<evidence type="ECO:0000256" key="1">
    <source>
        <dbReference type="SAM" id="MobiDB-lite"/>
    </source>
</evidence>
<proteinExistence type="predicted"/>
<evidence type="ECO:0000313" key="2">
    <source>
        <dbReference type="EMBL" id="KAK8129901.1"/>
    </source>
</evidence>
<protein>
    <submittedName>
        <fullName evidence="2">Uncharacterized protein</fullName>
    </submittedName>
</protein>
<name>A0AAW0R7X7_9PEZI</name>
<dbReference type="Proteomes" id="UP001392437">
    <property type="component" value="Unassembled WGS sequence"/>
</dbReference>
<evidence type="ECO:0000313" key="3">
    <source>
        <dbReference type="Proteomes" id="UP001392437"/>
    </source>
</evidence>
<reference evidence="2 3" key="1">
    <citation type="submission" date="2023-01" db="EMBL/GenBank/DDBJ databases">
        <title>Analysis of 21 Apiospora genomes using comparative genomics revels a genus with tremendous synthesis potential of carbohydrate active enzymes and secondary metabolites.</title>
        <authorList>
            <person name="Sorensen T."/>
        </authorList>
    </citation>
    <scope>NUCLEOTIDE SEQUENCE [LARGE SCALE GENOMIC DNA]</scope>
    <source>
        <strain evidence="2 3">CBS 117206</strain>
    </source>
</reference>
<organism evidence="2 3">
    <name type="scientific">Apiospora kogelbergensis</name>
    <dbReference type="NCBI Taxonomy" id="1337665"/>
    <lineage>
        <taxon>Eukaryota</taxon>
        <taxon>Fungi</taxon>
        <taxon>Dikarya</taxon>
        <taxon>Ascomycota</taxon>
        <taxon>Pezizomycotina</taxon>
        <taxon>Sordariomycetes</taxon>
        <taxon>Xylariomycetidae</taxon>
        <taxon>Amphisphaeriales</taxon>
        <taxon>Apiosporaceae</taxon>
        <taxon>Apiospora</taxon>
    </lineage>
</organism>
<feature type="compositionally biased region" description="Polar residues" evidence="1">
    <location>
        <begin position="161"/>
        <end position="174"/>
    </location>
</feature>
<feature type="region of interest" description="Disordered" evidence="1">
    <location>
        <begin position="147"/>
        <end position="180"/>
    </location>
</feature>
<sequence>MGAAVSDSLCSSAVVVVSPENASLVTTPLPQPTTVTVSASTTTVTKEVVWQRRDVAFLKTQEELESECQEVVLGQDVNYGATGHPCIIMDVAPNGKYALVTTVSSFRSGPHNGYQPPWQQNYHRGKDPDRFRSFVGTERPNLYRQSLCLEGGGSSPRAGQPGSTPAGSIWSPSAPSGPSP</sequence>
<keyword evidence="3" id="KW-1185">Reference proteome</keyword>
<dbReference type="EMBL" id="JAQQWP010000002">
    <property type="protein sequence ID" value="KAK8129901.1"/>
    <property type="molecule type" value="Genomic_DNA"/>
</dbReference>
<dbReference type="AlphaFoldDB" id="A0AAW0R7X7"/>
<accession>A0AAW0R7X7</accession>
<comment type="caution">
    <text evidence="2">The sequence shown here is derived from an EMBL/GenBank/DDBJ whole genome shotgun (WGS) entry which is preliminary data.</text>
</comment>
<gene>
    <name evidence="2" type="ORF">PG999_002281</name>
</gene>